<dbReference type="InterPro" id="IPR014746">
    <property type="entry name" value="Gln_synth/guanido_kin_cat_dom"/>
</dbReference>
<sequence>MPLGAFKTSASLSMGVELELQLVNWTDFDLSGSASDLLHLLGHNTFPGDVKPEITESMLEISTAVHHRHAELLAQLRDIRDALVRNGDRLNIAVCGGGTHPFQRWSERRIFPNPRFNQLSTLYGYLAKQFTVFGQHIHIGCTSANQALYLLHSLNRYVPHFIALSASSPFFQGVDTQFDSARLNSVFAFPLSGRAPLLFDWQEFEHHYFAKMETTGVVKSMKDFYWDIRPKPEYGTIELRVCDTPLTVDRAAALAAYLQALCRMLLQRDEAPPVEDDYLVYNYNRFQACRFGLDGVLVHPKNHASRLLREDILATLGKLEPHAAALDSVTAFEQLRHEVSSEGNHASFLRQHFAHAGSVQGVVDAAVTLFRRGRSR</sequence>
<evidence type="ECO:0000256" key="2">
    <source>
        <dbReference type="ARBA" id="ARBA00022741"/>
    </source>
</evidence>
<protein>
    <recommendedName>
        <fullName evidence="4">Putative glutamate--cysteine ligase 2</fullName>
        <ecNumber evidence="4">6.3.2.2</ecNumber>
    </recommendedName>
    <alternativeName>
        <fullName evidence="4">Gamma-glutamylcysteine synthetase 2</fullName>
        <shortName evidence="4">GCS 2</shortName>
        <shortName evidence="4">Gamma-GCS 2</shortName>
    </alternativeName>
</protein>
<dbReference type="Gene3D" id="3.30.590.20">
    <property type="match status" value="1"/>
</dbReference>
<dbReference type="PATRIC" id="fig|1454003.3.peg.2759"/>
<evidence type="ECO:0000313" key="6">
    <source>
        <dbReference type="Proteomes" id="UP000021816"/>
    </source>
</evidence>
<keyword evidence="2 4" id="KW-0547">Nucleotide-binding</keyword>
<dbReference type="InterPro" id="IPR006336">
    <property type="entry name" value="GCS2"/>
</dbReference>
<dbReference type="GO" id="GO:0042398">
    <property type="term" value="P:modified amino acid biosynthetic process"/>
    <property type="evidence" value="ECO:0007669"/>
    <property type="project" value="InterPro"/>
</dbReference>
<keyword evidence="1 4" id="KW-0436">Ligase</keyword>
<evidence type="ECO:0000256" key="3">
    <source>
        <dbReference type="ARBA" id="ARBA00022840"/>
    </source>
</evidence>
<dbReference type="InterPro" id="IPR050141">
    <property type="entry name" value="GCL_type2/YbdK_subfam"/>
</dbReference>
<dbReference type="GO" id="GO:0004357">
    <property type="term" value="F:glutamate-cysteine ligase activity"/>
    <property type="evidence" value="ECO:0007669"/>
    <property type="project" value="UniProtKB-EC"/>
</dbReference>
<dbReference type="EMBL" id="JEMX01000061">
    <property type="protein sequence ID" value="EXI79063.1"/>
    <property type="molecule type" value="Genomic_DNA"/>
</dbReference>
<dbReference type="STRING" id="1454003.AW10_02705"/>
<dbReference type="AlphaFoldDB" id="A0A011N8Z0"/>
<comment type="function">
    <text evidence="4">ATP-dependent carboxylate-amine ligase which exhibits weak glutamate--cysteine ligase activity.</text>
</comment>
<dbReference type="SUPFAM" id="SSF55931">
    <property type="entry name" value="Glutamine synthetase/guanido kinase"/>
    <property type="match status" value="1"/>
</dbReference>
<dbReference type="HAMAP" id="MF_01609">
    <property type="entry name" value="Glu_cys_ligase_2"/>
    <property type="match status" value="1"/>
</dbReference>
<keyword evidence="3 4" id="KW-0067">ATP-binding</keyword>
<dbReference type="Pfam" id="PF04107">
    <property type="entry name" value="GCS2"/>
    <property type="match status" value="1"/>
</dbReference>
<dbReference type="NCBIfam" id="NF010040">
    <property type="entry name" value="PRK13516.1"/>
    <property type="match status" value="1"/>
</dbReference>
<dbReference type="InterPro" id="IPR011793">
    <property type="entry name" value="YbdK"/>
</dbReference>
<proteinExistence type="inferred from homology"/>
<dbReference type="NCBIfam" id="TIGR02050">
    <property type="entry name" value="gshA_cyan_rel"/>
    <property type="match status" value="1"/>
</dbReference>
<comment type="similarity">
    <text evidence="4">Belongs to the glutamate--cysteine ligase type 2 family. YbdK subfamily.</text>
</comment>
<comment type="catalytic activity">
    <reaction evidence="4">
        <text>L-cysteine + L-glutamate + ATP = gamma-L-glutamyl-L-cysteine + ADP + phosphate + H(+)</text>
        <dbReference type="Rhea" id="RHEA:13285"/>
        <dbReference type="ChEBI" id="CHEBI:15378"/>
        <dbReference type="ChEBI" id="CHEBI:29985"/>
        <dbReference type="ChEBI" id="CHEBI:30616"/>
        <dbReference type="ChEBI" id="CHEBI:35235"/>
        <dbReference type="ChEBI" id="CHEBI:43474"/>
        <dbReference type="ChEBI" id="CHEBI:58173"/>
        <dbReference type="ChEBI" id="CHEBI:456216"/>
        <dbReference type="EC" id="6.3.2.2"/>
    </reaction>
</comment>
<evidence type="ECO:0000256" key="4">
    <source>
        <dbReference type="HAMAP-Rule" id="MF_01609"/>
    </source>
</evidence>
<accession>A0A011N8Z0</accession>
<organism evidence="5 6">
    <name type="scientific">Candidatus Accumulibacter appositus</name>
    <dbReference type="NCBI Taxonomy" id="1454003"/>
    <lineage>
        <taxon>Bacteria</taxon>
        <taxon>Pseudomonadati</taxon>
        <taxon>Pseudomonadota</taxon>
        <taxon>Betaproteobacteria</taxon>
        <taxon>Candidatus Accumulibacter</taxon>
    </lineage>
</organism>
<dbReference type="PANTHER" id="PTHR36510">
    <property type="entry name" value="GLUTAMATE--CYSTEINE LIGASE 2-RELATED"/>
    <property type="match status" value="1"/>
</dbReference>
<evidence type="ECO:0000256" key="1">
    <source>
        <dbReference type="ARBA" id="ARBA00022598"/>
    </source>
</evidence>
<reference evidence="5 6" key="1">
    <citation type="submission" date="2014-02" db="EMBL/GenBank/DDBJ databases">
        <title>Expanding our view of genomic diversity in Candidatus Accumulibacter clades.</title>
        <authorList>
            <person name="Skennerton C.T."/>
            <person name="Barr J.J."/>
            <person name="Slater F.R."/>
            <person name="Bond P.L."/>
            <person name="Tyson G.W."/>
        </authorList>
    </citation>
    <scope>NUCLEOTIDE SEQUENCE [LARGE SCALE GENOMIC DNA]</scope>
    <source>
        <strain evidence="6">BA-92</strain>
    </source>
</reference>
<name>A0A011N8Z0_9PROT</name>
<evidence type="ECO:0000313" key="5">
    <source>
        <dbReference type="EMBL" id="EXI79063.1"/>
    </source>
</evidence>
<dbReference type="PANTHER" id="PTHR36510:SF1">
    <property type="entry name" value="GLUTAMATE--CYSTEINE LIGASE 2-RELATED"/>
    <property type="match status" value="1"/>
</dbReference>
<gene>
    <name evidence="5" type="primary">ybdK</name>
    <name evidence="5" type="ORF">AW10_02705</name>
</gene>
<dbReference type="GO" id="GO:0005524">
    <property type="term" value="F:ATP binding"/>
    <property type="evidence" value="ECO:0007669"/>
    <property type="project" value="UniProtKB-KW"/>
</dbReference>
<dbReference type="Proteomes" id="UP000021816">
    <property type="component" value="Unassembled WGS sequence"/>
</dbReference>
<dbReference type="EC" id="6.3.2.2" evidence="4"/>
<comment type="caution">
    <text evidence="5">The sequence shown here is derived from an EMBL/GenBank/DDBJ whole genome shotgun (WGS) entry which is preliminary data.</text>
</comment>